<dbReference type="AlphaFoldDB" id="A0A2T0A8Y3"/>
<proteinExistence type="predicted"/>
<reference evidence="1 2" key="1">
    <citation type="journal article" date="2018" name="Elife">
        <title>Functional genomics of lipid metabolism in the oleaginous yeast Rhodosporidium toruloides.</title>
        <authorList>
            <person name="Coradetti S.T."/>
            <person name="Pinel D."/>
            <person name="Geiselman G."/>
            <person name="Ito M."/>
            <person name="Mondo S."/>
            <person name="Reilly M.C."/>
            <person name="Cheng Y.F."/>
            <person name="Bauer S."/>
            <person name="Grigoriev I."/>
            <person name="Gladden J.M."/>
            <person name="Simmons B.A."/>
            <person name="Brem R."/>
            <person name="Arkin A.P."/>
            <person name="Skerker J.M."/>
        </authorList>
    </citation>
    <scope>NUCLEOTIDE SEQUENCE [LARGE SCALE GENOMIC DNA]</scope>
    <source>
        <strain evidence="1 2">NBRC 0880</strain>
    </source>
</reference>
<dbReference type="EMBL" id="LCTV02000006">
    <property type="protein sequence ID" value="PRQ74480.1"/>
    <property type="molecule type" value="Genomic_DNA"/>
</dbReference>
<sequence>MGWTGRLCAEAVLLEQALQRMQPEVNIDDQLREKLFDDLHDLGTCAVPDWYQPHFLPELGVRASRWPEIMTKLQNPATILRLPSLPPSFFDALRDRDPAFDLAFRIAEDERVIRSAARRRRQYDPDYPLEIGECVELLVREFGVEEERAKSLLAVLPPSASSSSESGRRLTLTILQSASARKRIERAP</sequence>
<name>A0A2T0A8Y3_RHOTO</name>
<gene>
    <name evidence="1" type="ORF">AAT19DRAFT_14833</name>
</gene>
<dbReference type="Proteomes" id="UP000239560">
    <property type="component" value="Unassembled WGS sequence"/>
</dbReference>
<evidence type="ECO:0000313" key="1">
    <source>
        <dbReference type="EMBL" id="PRQ74480.1"/>
    </source>
</evidence>
<protein>
    <submittedName>
        <fullName evidence="1">Uncharacterized protein</fullName>
    </submittedName>
</protein>
<accession>A0A2T0A8Y3</accession>
<comment type="caution">
    <text evidence="1">The sequence shown here is derived from an EMBL/GenBank/DDBJ whole genome shotgun (WGS) entry which is preliminary data.</text>
</comment>
<organism evidence="1 2">
    <name type="scientific">Rhodotorula toruloides</name>
    <name type="common">Yeast</name>
    <name type="synonym">Rhodosporidium toruloides</name>
    <dbReference type="NCBI Taxonomy" id="5286"/>
    <lineage>
        <taxon>Eukaryota</taxon>
        <taxon>Fungi</taxon>
        <taxon>Dikarya</taxon>
        <taxon>Basidiomycota</taxon>
        <taxon>Pucciniomycotina</taxon>
        <taxon>Microbotryomycetes</taxon>
        <taxon>Sporidiobolales</taxon>
        <taxon>Sporidiobolaceae</taxon>
        <taxon>Rhodotorula</taxon>
    </lineage>
</organism>
<evidence type="ECO:0000313" key="2">
    <source>
        <dbReference type="Proteomes" id="UP000239560"/>
    </source>
</evidence>